<evidence type="ECO:0000256" key="2">
    <source>
        <dbReference type="ARBA" id="ARBA00022448"/>
    </source>
</evidence>
<evidence type="ECO:0000256" key="3">
    <source>
        <dbReference type="ARBA" id="ARBA00022475"/>
    </source>
</evidence>
<evidence type="ECO:0000256" key="6">
    <source>
        <dbReference type="ARBA" id="ARBA00022989"/>
    </source>
</evidence>
<proteinExistence type="predicted"/>
<dbReference type="EMBL" id="VSSQ01017429">
    <property type="protein sequence ID" value="MPM59725.1"/>
    <property type="molecule type" value="Genomic_DNA"/>
</dbReference>
<evidence type="ECO:0000256" key="1">
    <source>
        <dbReference type="ARBA" id="ARBA00004429"/>
    </source>
</evidence>
<dbReference type="GO" id="GO:0015740">
    <property type="term" value="P:C4-dicarboxylate transport"/>
    <property type="evidence" value="ECO:0007669"/>
    <property type="project" value="TreeGrafter"/>
</dbReference>
<dbReference type="GO" id="GO:0005886">
    <property type="term" value="C:plasma membrane"/>
    <property type="evidence" value="ECO:0007669"/>
    <property type="project" value="UniProtKB-SubCell"/>
</dbReference>
<keyword evidence="3" id="KW-1003">Cell membrane</keyword>
<organism evidence="10">
    <name type="scientific">bioreactor metagenome</name>
    <dbReference type="NCBI Taxonomy" id="1076179"/>
    <lineage>
        <taxon>unclassified sequences</taxon>
        <taxon>metagenomes</taxon>
        <taxon>ecological metagenomes</taxon>
    </lineage>
</organism>
<dbReference type="AlphaFoldDB" id="A0A645B2T4"/>
<sequence>MKETLLKVWDHLEEFFLIPSLIISTGLIFFQVIMRYIFRNSLSWSEEVVRYLYVWQTWVGVSYAARNGSHLRITMLKDRLPEKAQKVLEVFVVIVWVGFAVFVMIQGLSAVHAIASFGQKSSALRIPMQICYMSIPVGMVLMSVRLIERTIKYLRKSEGGSAE</sequence>
<accession>A0A645B2T4</accession>
<keyword evidence="2" id="KW-0813">Transport</keyword>
<comment type="caution">
    <text evidence="10">The sequence shown here is derived from an EMBL/GenBank/DDBJ whole genome shotgun (WGS) entry which is preliminary data.</text>
</comment>
<evidence type="ECO:0000256" key="8">
    <source>
        <dbReference type="SAM" id="Phobius"/>
    </source>
</evidence>
<comment type="subcellular location">
    <subcellularLocation>
        <location evidence="1">Cell inner membrane</location>
        <topology evidence="1">Multi-pass membrane protein</topology>
    </subcellularLocation>
</comment>
<dbReference type="InterPro" id="IPR055348">
    <property type="entry name" value="DctQ"/>
</dbReference>
<dbReference type="InterPro" id="IPR007387">
    <property type="entry name" value="TRAP_DctQ"/>
</dbReference>
<keyword evidence="6 8" id="KW-1133">Transmembrane helix</keyword>
<keyword evidence="7 8" id="KW-0472">Membrane</keyword>
<feature type="transmembrane region" description="Helical" evidence="8">
    <location>
        <begin position="126"/>
        <end position="147"/>
    </location>
</feature>
<dbReference type="Pfam" id="PF04290">
    <property type="entry name" value="DctQ"/>
    <property type="match status" value="1"/>
</dbReference>
<keyword evidence="5 8" id="KW-0812">Transmembrane</keyword>
<protein>
    <submittedName>
        <fullName evidence="10">Ectoine/5-hydroxyectoine TRAP transporter small permease protein UehB</fullName>
    </submittedName>
</protein>
<evidence type="ECO:0000256" key="5">
    <source>
        <dbReference type="ARBA" id="ARBA00022692"/>
    </source>
</evidence>
<feature type="transmembrane region" description="Helical" evidence="8">
    <location>
        <begin position="87"/>
        <end position="114"/>
    </location>
</feature>
<keyword evidence="4" id="KW-0997">Cell inner membrane</keyword>
<evidence type="ECO:0000259" key="9">
    <source>
        <dbReference type="Pfam" id="PF04290"/>
    </source>
</evidence>
<dbReference type="PANTHER" id="PTHR35011">
    <property type="entry name" value="2,3-DIKETO-L-GULONATE TRAP TRANSPORTER SMALL PERMEASE PROTEIN YIAM"/>
    <property type="match status" value="1"/>
</dbReference>
<evidence type="ECO:0000256" key="4">
    <source>
        <dbReference type="ARBA" id="ARBA00022519"/>
    </source>
</evidence>
<reference evidence="10" key="1">
    <citation type="submission" date="2019-08" db="EMBL/GenBank/DDBJ databases">
        <authorList>
            <person name="Kucharzyk K."/>
            <person name="Murdoch R.W."/>
            <person name="Higgins S."/>
            <person name="Loffler F."/>
        </authorList>
    </citation>
    <scope>NUCLEOTIDE SEQUENCE</scope>
</reference>
<evidence type="ECO:0000256" key="7">
    <source>
        <dbReference type="ARBA" id="ARBA00023136"/>
    </source>
</evidence>
<gene>
    <name evidence="10" type="primary">uehB_3</name>
    <name evidence="10" type="ORF">SDC9_106571</name>
</gene>
<feature type="domain" description="Tripartite ATP-independent periplasmic transporters DctQ component" evidence="9">
    <location>
        <begin position="25"/>
        <end position="154"/>
    </location>
</feature>
<name>A0A645B2T4_9ZZZZ</name>
<feature type="transmembrane region" description="Helical" evidence="8">
    <location>
        <begin position="15"/>
        <end position="38"/>
    </location>
</feature>
<dbReference type="PANTHER" id="PTHR35011:SF2">
    <property type="entry name" value="2,3-DIKETO-L-GULONATE TRAP TRANSPORTER SMALL PERMEASE PROTEIN YIAM"/>
    <property type="match status" value="1"/>
</dbReference>
<evidence type="ECO:0000313" key="10">
    <source>
        <dbReference type="EMBL" id="MPM59725.1"/>
    </source>
</evidence>
<dbReference type="GO" id="GO:0022857">
    <property type="term" value="F:transmembrane transporter activity"/>
    <property type="evidence" value="ECO:0007669"/>
    <property type="project" value="TreeGrafter"/>
</dbReference>